<dbReference type="AlphaFoldDB" id="A0A0M0LKU8"/>
<dbReference type="GeneID" id="301134941"/>
<feature type="domain" description="N-acetyltransferase" evidence="1">
    <location>
        <begin position="10"/>
        <end position="170"/>
    </location>
</feature>
<dbReference type="GO" id="GO:0005737">
    <property type="term" value="C:cytoplasm"/>
    <property type="evidence" value="ECO:0007669"/>
    <property type="project" value="TreeGrafter"/>
</dbReference>
<dbReference type="GO" id="GO:0008999">
    <property type="term" value="F:protein-N-terminal-alanine acetyltransferase activity"/>
    <property type="evidence" value="ECO:0007669"/>
    <property type="project" value="TreeGrafter"/>
</dbReference>
<evidence type="ECO:0000259" key="1">
    <source>
        <dbReference type="PROSITE" id="PS51186"/>
    </source>
</evidence>
<dbReference type="InterPro" id="IPR016181">
    <property type="entry name" value="Acyl_CoA_acyltransferase"/>
</dbReference>
<reference evidence="3" key="1">
    <citation type="submission" date="2015-08" db="EMBL/GenBank/DDBJ databases">
        <title>Fjat-10028 dsm 16317.</title>
        <authorList>
            <person name="Liu B."/>
            <person name="Wang J."/>
            <person name="Zhu Y."/>
            <person name="Liu G."/>
            <person name="Chen Q."/>
            <person name="Chen Z."/>
            <person name="Lan J."/>
            <person name="Che J."/>
            <person name="Ge C."/>
            <person name="Shi H."/>
            <person name="Pan Z."/>
            <person name="Liu X."/>
        </authorList>
    </citation>
    <scope>NUCLEOTIDE SEQUENCE [LARGE SCALE GENOMIC DNA]</scope>
    <source>
        <strain evidence="3">DSM 16317</strain>
    </source>
</reference>
<dbReference type="STRING" id="263475.AMD00_02265"/>
<dbReference type="Gene3D" id="3.40.630.30">
    <property type="match status" value="1"/>
</dbReference>
<protein>
    <submittedName>
        <fullName evidence="2">Acetyltransferase</fullName>
    </submittedName>
</protein>
<dbReference type="PROSITE" id="PS51186">
    <property type="entry name" value="GNAT"/>
    <property type="match status" value="1"/>
</dbReference>
<gene>
    <name evidence="2" type="ORF">AMD00_02265</name>
</gene>
<dbReference type="PANTHER" id="PTHR43792:SF9">
    <property type="entry name" value="RIBOSOMAL-PROTEIN-ALANINE ACETYLTRANSFERASE"/>
    <property type="match status" value="1"/>
</dbReference>
<sequence>MFPTLKTERLILRELVEDDAQAILDCFSNVDVLRFYGQNSLTSLDQVKQIISNFSNNYEKKAGIKWGIEREGVDGIIGTIGFQEWSHEHKRADISYALSPEHWGSGYATEVVKKVITYGFENLGIKRIGAVVFVENTSSNKLLEKLGFEKEGVLRNYMYQDGVPHNTNIYSLLNDKSI</sequence>
<keyword evidence="2" id="KW-0808">Transferase</keyword>
<comment type="caution">
    <text evidence="2">The sequence shown here is derived from an EMBL/GenBank/DDBJ whole genome shotgun (WGS) entry which is preliminary data.</text>
</comment>
<dbReference type="InterPro" id="IPR000182">
    <property type="entry name" value="GNAT_dom"/>
</dbReference>
<evidence type="ECO:0000313" key="2">
    <source>
        <dbReference type="EMBL" id="KOO51338.1"/>
    </source>
</evidence>
<dbReference type="PANTHER" id="PTHR43792">
    <property type="entry name" value="GNAT FAMILY, PUTATIVE (AFU_ORTHOLOGUE AFUA_3G00765)-RELATED-RELATED"/>
    <property type="match status" value="1"/>
</dbReference>
<dbReference type="Proteomes" id="UP000036867">
    <property type="component" value="Unassembled WGS sequence"/>
</dbReference>
<evidence type="ECO:0000313" key="3">
    <source>
        <dbReference type="Proteomes" id="UP000036867"/>
    </source>
</evidence>
<organism evidence="2 3">
    <name type="scientific">Viridibacillus arvi</name>
    <dbReference type="NCBI Taxonomy" id="263475"/>
    <lineage>
        <taxon>Bacteria</taxon>
        <taxon>Bacillati</taxon>
        <taxon>Bacillota</taxon>
        <taxon>Bacilli</taxon>
        <taxon>Bacillales</taxon>
        <taxon>Caryophanaceae</taxon>
        <taxon>Viridibacillus</taxon>
    </lineage>
</organism>
<name>A0A0M0LKU8_9BACL</name>
<dbReference type="RefSeq" id="WP_053415474.1">
    <property type="nucleotide sequence ID" value="NZ_LILB01000001.1"/>
</dbReference>
<dbReference type="Pfam" id="PF13302">
    <property type="entry name" value="Acetyltransf_3"/>
    <property type="match status" value="1"/>
</dbReference>
<dbReference type="SUPFAM" id="SSF55729">
    <property type="entry name" value="Acyl-CoA N-acyltransferases (Nat)"/>
    <property type="match status" value="1"/>
</dbReference>
<dbReference type="EMBL" id="LILB01000001">
    <property type="protein sequence ID" value="KOO51338.1"/>
    <property type="molecule type" value="Genomic_DNA"/>
</dbReference>
<dbReference type="CDD" id="cd04301">
    <property type="entry name" value="NAT_SF"/>
    <property type="match status" value="1"/>
</dbReference>
<dbReference type="PATRIC" id="fig|263475.3.peg.786"/>
<accession>A0A0M0LKU8</accession>
<dbReference type="InterPro" id="IPR051531">
    <property type="entry name" value="N-acetyltransferase"/>
</dbReference>
<proteinExistence type="predicted"/>
<keyword evidence="3" id="KW-1185">Reference proteome</keyword>
<dbReference type="OrthoDB" id="9811523at2"/>